<accession>A0AAP4D1G9</accession>
<dbReference type="RefSeq" id="WP_285149682.1">
    <property type="nucleotide sequence ID" value="NZ_JASSOM010000003.1"/>
</dbReference>
<dbReference type="EMBL" id="JASSOM010000003">
    <property type="protein sequence ID" value="MDK9361930.1"/>
    <property type="molecule type" value="Genomic_DNA"/>
</dbReference>
<keyword evidence="1" id="KW-0812">Transmembrane</keyword>
<evidence type="ECO:0000256" key="1">
    <source>
        <dbReference type="SAM" id="Phobius"/>
    </source>
</evidence>
<comment type="caution">
    <text evidence="2">The sequence shown here is derived from an EMBL/GenBank/DDBJ whole genome shotgun (WGS) entry which is preliminary data.</text>
</comment>
<name>A0AAP4D1G9_9ENTR</name>
<gene>
    <name evidence="2" type="ORF">QQF32_01765</name>
</gene>
<evidence type="ECO:0000313" key="3">
    <source>
        <dbReference type="Proteomes" id="UP001223214"/>
    </source>
</evidence>
<keyword evidence="1" id="KW-1133">Transmembrane helix</keyword>
<feature type="transmembrane region" description="Helical" evidence="1">
    <location>
        <begin position="51"/>
        <end position="70"/>
    </location>
</feature>
<keyword evidence="1" id="KW-0472">Membrane</keyword>
<organism evidence="2 3">
    <name type="scientific">Lelliottia wanjuensis</name>
    <dbReference type="NCBI Taxonomy" id="3050585"/>
    <lineage>
        <taxon>Bacteria</taxon>
        <taxon>Pseudomonadati</taxon>
        <taxon>Pseudomonadota</taxon>
        <taxon>Gammaproteobacteria</taxon>
        <taxon>Enterobacterales</taxon>
        <taxon>Enterobacteriaceae</taxon>
        <taxon>Lelliottia</taxon>
    </lineage>
</organism>
<keyword evidence="3" id="KW-1185">Reference proteome</keyword>
<evidence type="ECO:0000313" key="2">
    <source>
        <dbReference type="EMBL" id="MDK9361930.1"/>
    </source>
</evidence>
<dbReference type="AlphaFoldDB" id="A0AAP4D1G9"/>
<sequence length="123" mass="13554">MDKAQGNISSGDTIRIVFGVATVEIACLVSDSQIPEGNRVMLPGLYIKARQYLLTAAAVIMVLAGAYYLGGQAARRSMDIKAEREDRKRLRHRLDVKNDVINAVRSSDDTTVDAQLAADWMRD</sequence>
<proteinExistence type="predicted"/>
<reference evidence="2 3" key="1">
    <citation type="submission" date="2023-06" db="EMBL/GenBank/DDBJ databases">
        <title>Identification and characterization of antibiotic-resistant Gram-negative bacteria.</title>
        <authorList>
            <person name="Cho G.-S."/>
            <person name="Lee J."/>
            <person name="Tai E."/>
            <person name="Jeong S."/>
            <person name="Kim I."/>
            <person name="Kim B.-E."/>
            <person name="Jeong M.-I."/>
            <person name="Oh K.-K."/>
            <person name="Franz C.M.A.P."/>
        </authorList>
    </citation>
    <scope>NUCLEOTIDE SEQUENCE [LARGE SCALE GENOMIC DNA]</scope>
    <source>
        <strain evidence="2 3">V106_12</strain>
    </source>
</reference>
<dbReference type="Proteomes" id="UP001223214">
    <property type="component" value="Unassembled WGS sequence"/>
</dbReference>
<protein>
    <submittedName>
        <fullName evidence="2">Uncharacterized protein</fullName>
    </submittedName>
</protein>